<reference evidence="8 9" key="1">
    <citation type="submission" date="2021-03" db="EMBL/GenBank/DDBJ databases">
        <title>Flavobacterium Flabelliformis Sp. Nov. And Flavobacterium Geliluteum Sp. Nov., Two Novel Multidrug Resistant Psychrophilic Species Isolated From Antarctica.</title>
        <authorList>
            <person name="Kralova S."/>
            <person name="Busse H.J."/>
            <person name="Bezdicek M."/>
            <person name="Nykrynova M."/>
            <person name="Kroupova E."/>
            <person name="Krsek D."/>
            <person name="Sedlacek I."/>
        </authorList>
    </citation>
    <scope>NUCLEOTIDE SEQUENCE [LARGE SCALE GENOMIC DNA]</scope>
    <source>
        <strain evidence="8 9">P4023</strain>
    </source>
</reference>
<dbReference type="Pfam" id="PF05977">
    <property type="entry name" value="MFS_3"/>
    <property type="match status" value="1"/>
</dbReference>
<dbReference type="PANTHER" id="PTHR23513">
    <property type="entry name" value="INTEGRAL MEMBRANE EFFLUX PROTEIN-RELATED"/>
    <property type="match status" value="1"/>
</dbReference>
<feature type="transmembrane region" description="Helical" evidence="7">
    <location>
        <begin position="20"/>
        <end position="41"/>
    </location>
</feature>
<evidence type="ECO:0000256" key="2">
    <source>
        <dbReference type="ARBA" id="ARBA00022448"/>
    </source>
</evidence>
<feature type="transmembrane region" description="Helical" evidence="7">
    <location>
        <begin position="383"/>
        <end position="407"/>
    </location>
</feature>
<evidence type="ECO:0000256" key="3">
    <source>
        <dbReference type="ARBA" id="ARBA00022475"/>
    </source>
</evidence>
<dbReference type="SUPFAM" id="SSF103473">
    <property type="entry name" value="MFS general substrate transporter"/>
    <property type="match status" value="1"/>
</dbReference>
<dbReference type="PANTHER" id="PTHR23513:SF9">
    <property type="entry name" value="ENTEROBACTIN EXPORTER ENTS"/>
    <property type="match status" value="1"/>
</dbReference>
<sequence length="426" mass="46183">MSTEIKQKKDPYAALRFKEFNTFLLLRFAMVFAWSMQFIIIEWQVYSITKDPLSLGIIGLMEVIPAISLALFAGHVVDQKEKKGLLVKCILAFSVISFGLFLLTWPVVIGDISTQTILYSIYFLVFLGGLVRAFLGPTIFSLLSLIVPKKVYPNAATWSSSVWQIASVAGPALAGFSITLIGVHWSMCTVFACSLFALLALSQIKKKPILNPKIGEPVMQSLSEGIKFVFNNKTVLGAITLDMVAVLFGGAIALLPIFAQDILKVGPEGFGFLRAAPAVGAFLTMIITAYVPLSKNAGLKLLAAIFAFGICIIVFGLSTIFWVSLIALFFSGVFDGISVVIRQTILQLKTPDHMRGRVSAVNSMFVGSSNELGAFESGLTARLMGTVTAVVFGGSMTLVVVLTTGIISPTFRKLDLRKDLEEHENG</sequence>
<feature type="transmembrane region" description="Helical" evidence="7">
    <location>
        <begin position="182"/>
        <end position="201"/>
    </location>
</feature>
<evidence type="ECO:0000256" key="1">
    <source>
        <dbReference type="ARBA" id="ARBA00004651"/>
    </source>
</evidence>
<keyword evidence="3" id="KW-1003">Cell membrane</keyword>
<feature type="transmembrane region" description="Helical" evidence="7">
    <location>
        <begin position="85"/>
        <end position="105"/>
    </location>
</feature>
<organism evidence="8 9">
    <name type="scientific">Flavobacterium flabelliforme</name>
    <dbReference type="NCBI Taxonomy" id="2816119"/>
    <lineage>
        <taxon>Bacteria</taxon>
        <taxon>Pseudomonadati</taxon>
        <taxon>Bacteroidota</taxon>
        <taxon>Flavobacteriia</taxon>
        <taxon>Flavobacteriales</taxon>
        <taxon>Flavobacteriaceae</taxon>
        <taxon>Flavobacterium</taxon>
    </lineage>
</organism>
<dbReference type="InterPro" id="IPR010290">
    <property type="entry name" value="TM_effector"/>
</dbReference>
<dbReference type="Gene3D" id="1.20.1250.20">
    <property type="entry name" value="MFS general substrate transporter like domains"/>
    <property type="match status" value="1"/>
</dbReference>
<gene>
    <name evidence="8" type="ORF">J3S90_03690</name>
</gene>
<name>A0ABS5CQJ3_9FLAO</name>
<comment type="caution">
    <text evidence="8">The sequence shown here is derived from an EMBL/GenBank/DDBJ whole genome shotgun (WGS) entry which is preliminary data.</text>
</comment>
<protein>
    <submittedName>
        <fullName evidence="8">MFS transporter</fullName>
    </submittedName>
</protein>
<evidence type="ECO:0000313" key="9">
    <source>
        <dbReference type="Proteomes" id="UP000674217"/>
    </source>
</evidence>
<feature type="transmembrane region" description="Helical" evidence="7">
    <location>
        <begin position="155"/>
        <end position="176"/>
    </location>
</feature>
<evidence type="ECO:0000313" key="8">
    <source>
        <dbReference type="EMBL" id="MBP4140897.1"/>
    </source>
</evidence>
<dbReference type="InterPro" id="IPR036259">
    <property type="entry name" value="MFS_trans_sf"/>
</dbReference>
<proteinExistence type="predicted"/>
<feature type="transmembrane region" description="Helical" evidence="7">
    <location>
        <begin position="305"/>
        <end position="330"/>
    </location>
</feature>
<dbReference type="RefSeq" id="WP_210644811.1">
    <property type="nucleotide sequence ID" value="NZ_JAGFBU010000001.1"/>
</dbReference>
<feature type="transmembrane region" description="Helical" evidence="7">
    <location>
        <begin position="235"/>
        <end position="259"/>
    </location>
</feature>
<evidence type="ECO:0000256" key="4">
    <source>
        <dbReference type="ARBA" id="ARBA00022692"/>
    </source>
</evidence>
<feature type="transmembrane region" description="Helical" evidence="7">
    <location>
        <begin position="53"/>
        <end position="73"/>
    </location>
</feature>
<accession>A0ABS5CQJ3</accession>
<keyword evidence="9" id="KW-1185">Reference proteome</keyword>
<comment type="subcellular location">
    <subcellularLocation>
        <location evidence="1">Cell membrane</location>
        <topology evidence="1">Multi-pass membrane protein</topology>
    </subcellularLocation>
</comment>
<feature type="transmembrane region" description="Helical" evidence="7">
    <location>
        <begin position="271"/>
        <end position="293"/>
    </location>
</feature>
<evidence type="ECO:0000256" key="7">
    <source>
        <dbReference type="SAM" id="Phobius"/>
    </source>
</evidence>
<dbReference type="CDD" id="cd06173">
    <property type="entry name" value="MFS_MefA_like"/>
    <property type="match status" value="1"/>
</dbReference>
<evidence type="ECO:0000256" key="5">
    <source>
        <dbReference type="ARBA" id="ARBA00022989"/>
    </source>
</evidence>
<keyword evidence="6 7" id="KW-0472">Membrane</keyword>
<feature type="transmembrane region" description="Helical" evidence="7">
    <location>
        <begin position="117"/>
        <end position="143"/>
    </location>
</feature>
<keyword evidence="5 7" id="KW-1133">Transmembrane helix</keyword>
<keyword evidence="4 7" id="KW-0812">Transmembrane</keyword>
<dbReference type="Proteomes" id="UP000674217">
    <property type="component" value="Unassembled WGS sequence"/>
</dbReference>
<evidence type="ECO:0000256" key="6">
    <source>
        <dbReference type="ARBA" id="ARBA00023136"/>
    </source>
</evidence>
<dbReference type="EMBL" id="JAGFBU010000001">
    <property type="protein sequence ID" value="MBP4140897.1"/>
    <property type="molecule type" value="Genomic_DNA"/>
</dbReference>
<keyword evidence="2" id="KW-0813">Transport</keyword>